<sequence length="185" mass="21591">MKQIYFVRHCKAIDQEPEARLTEEGIRQALELAEFLKNKNIEYIISSPFERAIHTIKPLSKMIPCEIHIDNRLQERILSRAPLDNWMEILEQSYVNYELKLDGGDSSTEAVERGMSVVREMIARPEKSICVVTHGALLSLLIRQFNKEFGFEDWKKLSNPDVYKLEIQGDQAFIERVWKPWSGPK</sequence>
<dbReference type="Gene3D" id="3.40.50.1240">
    <property type="entry name" value="Phosphoglycerate mutase-like"/>
    <property type="match status" value="1"/>
</dbReference>
<dbReference type="SMART" id="SM00855">
    <property type="entry name" value="PGAM"/>
    <property type="match status" value="1"/>
</dbReference>
<evidence type="ECO:0000313" key="1">
    <source>
        <dbReference type="EMBL" id="RCW50349.1"/>
    </source>
</evidence>
<dbReference type="InterPro" id="IPR029033">
    <property type="entry name" value="His_PPase_superfam"/>
</dbReference>
<gene>
    <name evidence="1" type="ORF">DFP97_103370</name>
</gene>
<keyword evidence="2" id="KW-1185">Reference proteome</keyword>
<dbReference type="EMBL" id="QPJD01000003">
    <property type="protein sequence ID" value="RCW50349.1"/>
    <property type="molecule type" value="Genomic_DNA"/>
</dbReference>
<dbReference type="CDD" id="cd07067">
    <property type="entry name" value="HP_PGM_like"/>
    <property type="match status" value="1"/>
</dbReference>
<comment type="caution">
    <text evidence="1">The sequence shown here is derived from an EMBL/GenBank/DDBJ whole genome shotgun (WGS) entry which is preliminary data.</text>
</comment>
<evidence type="ECO:0000313" key="2">
    <source>
        <dbReference type="Proteomes" id="UP000252415"/>
    </source>
</evidence>
<dbReference type="InterPro" id="IPR013078">
    <property type="entry name" value="His_Pase_superF_clade-1"/>
</dbReference>
<dbReference type="Proteomes" id="UP000252415">
    <property type="component" value="Unassembled WGS sequence"/>
</dbReference>
<reference evidence="1 2" key="1">
    <citation type="submission" date="2018-07" db="EMBL/GenBank/DDBJ databases">
        <title>Genomic Encyclopedia of Type Strains, Phase III (KMG-III): the genomes of soil and plant-associated and newly described type strains.</title>
        <authorList>
            <person name="Whitman W."/>
        </authorList>
    </citation>
    <scope>NUCLEOTIDE SEQUENCE [LARGE SCALE GENOMIC DNA]</scope>
    <source>
        <strain evidence="1 2">CECT 7506</strain>
    </source>
</reference>
<dbReference type="PANTHER" id="PTHR48100:SF1">
    <property type="entry name" value="HISTIDINE PHOSPHATASE FAMILY PROTEIN-RELATED"/>
    <property type="match status" value="1"/>
</dbReference>
<accession>A0A368W4I2</accession>
<dbReference type="AlphaFoldDB" id="A0A368W4I2"/>
<dbReference type="RefSeq" id="WP_114379177.1">
    <property type="nucleotide sequence ID" value="NZ_QPJD01000003.1"/>
</dbReference>
<dbReference type="OrthoDB" id="512570at2"/>
<organism evidence="1 2">
    <name type="scientific">Paenibacillus prosopidis</name>
    <dbReference type="NCBI Taxonomy" id="630520"/>
    <lineage>
        <taxon>Bacteria</taxon>
        <taxon>Bacillati</taxon>
        <taxon>Bacillota</taxon>
        <taxon>Bacilli</taxon>
        <taxon>Bacillales</taxon>
        <taxon>Paenibacillaceae</taxon>
        <taxon>Paenibacillus</taxon>
    </lineage>
</organism>
<dbReference type="SUPFAM" id="SSF53254">
    <property type="entry name" value="Phosphoglycerate mutase-like"/>
    <property type="match status" value="1"/>
</dbReference>
<dbReference type="Pfam" id="PF00300">
    <property type="entry name" value="His_Phos_1"/>
    <property type="match status" value="1"/>
</dbReference>
<protein>
    <submittedName>
        <fullName evidence="1">2,3-bisphosphoglycerate-dependent phosphoglycerate mutase</fullName>
    </submittedName>
</protein>
<dbReference type="InterPro" id="IPR050275">
    <property type="entry name" value="PGM_Phosphatase"/>
</dbReference>
<name>A0A368W4I2_9BACL</name>
<dbReference type="PANTHER" id="PTHR48100">
    <property type="entry name" value="BROAD-SPECIFICITY PHOSPHATASE YOR283W-RELATED"/>
    <property type="match status" value="1"/>
</dbReference>
<dbReference type="GO" id="GO:0016791">
    <property type="term" value="F:phosphatase activity"/>
    <property type="evidence" value="ECO:0007669"/>
    <property type="project" value="TreeGrafter"/>
</dbReference>
<dbReference type="GO" id="GO:0005737">
    <property type="term" value="C:cytoplasm"/>
    <property type="evidence" value="ECO:0007669"/>
    <property type="project" value="TreeGrafter"/>
</dbReference>
<proteinExistence type="predicted"/>